<keyword evidence="3" id="KW-0436">Ligase</keyword>
<dbReference type="SUPFAM" id="SSF56801">
    <property type="entry name" value="Acetyl-CoA synthetase-like"/>
    <property type="match status" value="1"/>
</dbReference>
<dbReference type="PANTHER" id="PTHR43767:SF7">
    <property type="entry name" value="MEDIUM_LONG-CHAIN-FATTY-ACID--COA LIGASE FADD8"/>
    <property type="match status" value="1"/>
</dbReference>
<dbReference type="InterPro" id="IPR045851">
    <property type="entry name" value="AMP-bd_C_sf"/>
</dbReference>
<dbReference type="InterPro" id="IPR050237">
    <property type="entry name" value="ATP-dep_AMP-bd_enzyme"/>
</dbReference>
<organism evidence="3 4">
    <name type="scientific">Aquibium pacificus</name>
    <dbReference type="NCBI Taxonomy" id="3153579"/>
    <lineage>
        <taxon>Bacteria</taxon>
        <taxon>Pseudomonadati</taxon>
        <taxon>Pseudomonadota</taxon>
        <taxon>Alphaproteobacteria</taxon>
        <taxon>Hyphomicrobiales</taxon>
        <taxon>Phyllobacteriaceae</taxon>
        <taxon>Aquibium</taxon>
    </lineage>
</organism>
<dbReference type="Proteomes" id="UP001556692">
    <property type="component" value="Unassembled WGS sequence"/>
</dbReference>
<sequence>MTEIESGPAARGRLRTLGSLIDFHAARRPDKVAIHFDGKTLTYRQWQMRSNRIANALLATGSPRQARIAYLGKNDSRYFEALIGCGKAGMVLAPISWRLALPEILFLLDDFDTECLIIDRDFLHYLDQIRAARPSFRKVVVIDGEAPDTEPFDAWRDRHADSDPALDLSGDEVVAQLHTSGTTGRPKGAMLTHGNLLWSARHAESGELTAWGEEDLSLVPLPLFHSGGTCWAMYAIYVGGGIYITREAGPDHVLAALASAPITKAGLVPALIQMVLNDPKFDRSNIGSLQTIGYGGSPITVDLLRRGIQELGCGFIQMFGMTETSTMGTTLLPEDHDFNRPHLLTSCGKPLHDMSIRIVDGDGRELPNGQTGEILLRCGSVMKGYYGKPEATAEVLVDGWYHSGDAGYLDEEGYLYVRDRIKDMIISGGENIYPAEVETALASHPAVLEVGVIGVPSVKWGEDVKAFVVLRKGHHAGAEELIAFTKTRIASFKAPKSIEFIDALPRNASGKILKREMRAPYWDRAADARQVAGT</sequence>
<dbReference type="InterPro" id="IPR042099">
    <property type="entry name" value="ANL_N_sf"/>
</dbReference>
<feature type="domain" description="AMP-dependent synthetase/ligase" evidence="1">
    <location>
        <begin position="24"/>
        <end position="386"/>
    </location>
</feature>
<dbReference type="EMBL" id="JBDPGJ010000001">
    <property type="protein sequence ID" value="MEX0404689.1"/>
    <property type="molecule type" value="Genomic_DNA"/>
</dbReference>
<protein>
    <submittedName>
        <fullName evidence="3">Long-chain-fatty-acid--CoA ligase</fullName>
        <ecNumber evidence="3">6.2.1.3</ecNumber>
    </submittedName>
</protein>
<gene>
    <name evidence="3" type="ORF">ABGN05_03325</name>
</gene>
<dbReference type="RefSeq" id="WP_367952563.1">
    <property type="nucleotide sequence ID" value="NZ_JBDPGJ010000001.1"/>
</dbReference>
<dbReference type="InterPro" id="IPR000873">
    <property type="entry name" value="AMP-dep_synth/lig_dom"/>
</dbReference>
<comment type="caution">
    <text evidence="3">The sequence shown here is derived from an EMBL/GenBank/DDBJ whole genome shotgun (WGS) entry which is preliminary data.</text>
</comment>
<feature type="domain" description="AMP-binding enzyme C-terminal" evidence="2">
    <location>
        <begin position="436"/>
        <end position="511"/>
    </location>
</feature>
<evidence type="ECO:0000313" key="3">
    <source>
        <dbReference type="EMBL" id="MEX0404689.1"/>
    </source>
</evidence>
<dbReference type="Gene3D" id="3.30.300.30">
    <property type="match status" value="1"/>
</dbReference>
<evidence type="ECO:0000259" key="2">
    <source>
        <dbReference type="Pfam" id="PF13193"/>
    </source>
</evidence>
<accession>A0ABV3SD64</accession>
<dbReference type="Pfam" id="PF13193">
    <property type="entry name" value="AMP-binding_C"/>
    <property type="match status" value="1"/>
</dbReference>
<dbReference type="NCBIfam" id="NF004837">
    <property type="entry name" value="PRK06187.1"/>
    <property type="match status" value="1"/>
</dbReference>
<evidence type="ECO:0000259" key="1">
    <source>
        <dbReference type="Pfam" id="PF00501"/>
    </source>
</evidence>
<proteinExistence type="predicted"/>
<dbReference type="CDD" id="cd17631">
    <property type="entry name" value="FACL_FadD13-like"/>
    <property type="match status" value="1"/>
</dbReference>
<keyword evidence="4" id="KW-1185">Reference proteome</keyword>
<dbReference type="Gene3D" id="3.40.50.12780">
    <property type="entry name" value="N-terminal domain of ligase-like"/>
    <property type="match status" value="1"/>
</dbReference>
<reference evidence="3 4" key="1">
    <citation type="submission" date="2024-05" db="EMBL/GenBank/DDBJ databases">
        <authorList>
            <person name="Jiang F."/>
        </authorList>
    </citation>
    <scope>NUCLEOTIDE SEQUENCE [LARGE SCALE GENOMIC DNA]</scope>
    <source>
        <strain evidence="3 4">LZ166</strain>
    </source>
</reference>
<evidence type="ECO:0000313" key="4">
    <source>
        <dbReference type="Proteomes" id="UP001556692"/>
    </source>
</evidence>
<dbReference type="Pfam" id="PF00501">
    <property type="entry name" value="AMP-binding"/>
    <property type="match status" value="1"/>
</dbReference>
<dbReference type="EC" id="6.2.1.3" evidence="3"/>
<dbReference type="PANTHER" id="PTHR43767">
    <property type="entry name" value="LONG-CHAIN-FATTY-ACID--COA LIGASE"/>
    <property type="match status" value="1"/>
</dbReference>
<dbReference type="InterPro" id="IPR025110">
    <property type="entry name" value="AMP-bd_C"/>
</dbReference>
<name>A0ABV3SD64_9HYPH</name>
<dbReference type="GO" id="GO:0004467">
    <property type="term" value="F:long-chain fatty acid-CoA ligase activity"/>
    <property type="evidence" value="ECO:0007669"/>
    <property type="project" value="UniProtKB-EC"/>
</dbReference>